<dbReference type="EMBL" id="JAGGNH010000001">
    <property type="protein sequence ID" value="KAJ0984846.1"/>
    <property type="molecule type" value="Genomic_DNA"/>
</dbReference>
<accession>A0A9D5D3S5</accession>
<feature type="region of interest" description="Disordered" evidence="1">
    <location>
        <begin position="1"/>
        <end position="25"/>
    </location>
</feature>
<sequence length="116" mass="12495">MTTATIDDDRKSLATETAPKGEEGLGYSISLVADPSLSPSAKPSETESSPSNTAQLLCIYGGNKKTVSCSDEVHLDGSSNRDLAIIEASAATISFWRRRRRQTCLAVAAQHQRQLR</sequence>
<evidence type="ECO:0000313" key="3">
    <source>
        <dbReference type="Proteomes" id="UP001085076"/>
    </source>
</evidence>
<proteinExistence type="predicted"/>
<evidence type="ECO:0000313" key="2">
    <source>
        <dbReference type="EMBL" id="KAJ0984846.1"/>
    </source>
</evidence>
<reference evidence="2" key="2">
    <citation type="journal article" date="2022" name="Hortic Res">
        <title>The genome of Dioscorea zingiberensis sheds light on the biosynthesis, origin and evolution of the medicinally important diosgenin saponins.</title>
        <authorList>
            <person name="Li Y."/>
            <person name="Tan C."/>
            <person name="Li Z."/>
            <person name="Guo J."/>
            <person name="Li S."/>
            <person name="Chen X."/>
            <person name="Wang C."/>
            <person name="Dai X."/>
            <person name="Yang H."/>
            <person name="Song W."/>
            <person name="Hou L."/>
            <person name="Xu J."/>
            <person name="Tong Z."/>
            <person name="Xu A."/>
            <person name="Yuan X."/>
            <person name="Wang W."/>
            <person name="Yang Q."/>
            <person name="Chen L."/>
            <person name="Sun Z."/>
            <person name="Wang K."/>
            <person name="Pan B."/>
            <person name="Chen J."/>
            <person name="Bao Y."/>
            <person name="Liu F."/>
            <person name="Qi X."/>
            <person name="Gang D.R."/>
            <person name="Wen J."/>
            <person name="Li J."/>
        </authorList>
    </citation>
    <scope>NUCLEOTIDE SEQUENCE</scope>
    <source>
        <strain evidence="2">Dzin_1.0</strain>
    </source>
</reference>
<dbReference type="Proteomes" id="UP001085076">
    <property type="component" value="Miscellaneous, Linkage group lg01"/>
</dbReference>
<protein>
    <submittedName>
        <fullName evidence="2">Uncharacterized protein</fullName>
    </submittedName>
</protein>
<name>A0A9D5D3S5_9LILI</name>
<reference evidence="2" key="1">
    <citation type="submission" date="2021-03" db="EMBL/GenBank/DDBJ databases">
        <authorList>
            <person name="Li Z."/>
            <person name="Yang C."/>
        </authorList>
    </citation>
    <scope>NUCLEOTIDE SEQUENCE</scope>
    <source>
        <strain evidence="2">Dzin_1.0</strain>
        <tissue evidence="2">Leaf</tissue>
    </source>
</reference>
<organism evidence="2 3">
    <name type="scientific">Dioscorea zingiberensis</name>
    <dbReference type="NCBI Taxonomy" id="325984"/>
    <lineage>
        <taxon>Eukaryota</taxon>
        <taxon>Viridiplantae</taxon>
        <taxon>Streptophyta</taxon>
        <taxon>Embryophyta</taxon>
        <taxon>Tracheophyta</taxon>
        <taxon>Spermatophyta</taxon>
        <taxon>Magnoliopsida</taxon>
        <taxon>Liliopsida</taxon>
        <taxon>Dioscoreales</taxon>
        <taxon>Dioscoreaceae</taxon>
        <taxon>Dioscorea</taxon>
    </lineage>
</organism>
<gene>
    <name evidence="2" type="ORF">J5N97_003202</name>
</gene>
<dbReference type="AlphaFoldDB" id="A0A9D5D3S5"/>
<comment type="caution">
    <text evidence="2">The sequence shown here is derived from an EMBL/GenBank/DDBJ whole genome shotgun (WGS) entry which is preliminary data.</text>
</comment>
<evidence type="ECO:0000256" key="1">
    <source>
        <dbReference type="SAM" id="MobiDB-lite"/>
    </source>
</evidence>
<feature type="compositionally biased region" description="Basic and acidic residues" evidence="1">
    <location>
        <begin position="7"/>
        <end position="23"/>
    </location>
</feature>
<keyword evidence="3" id="KW-1185">Reference proteome</keyword>